<dbReference type="Pfam" id="PF00400">
    <property type="entry name" value="WD40"/>
    <property type="match status" value="5"/>
</dbReference>
<feature type="repeat" description="WD" evidence="4">
    <location>
        <begin position="178"/>
        <end position="210"/>
    </location>
</feature>
<dbReference type="GO" id="GO:0097361">
    <property type="term" value="C:cytosolic [4Fe-4S] assembly targeting complex"/>
    <property type="evidence" value="ECO:0007669"/>
    <property type="project" value="InterPro"/>
</dbReference>
<name>A0AAJ0FLK1_9PEZI</name>
<sequence>MSTESHPPDAAGPLPPVHLTPLPPFTPDLYQRAWASTPHPTLPLLATTHARAVTVFSLTTMTKHSALTGGHTRSVRCAAWKPGLPPHRLCLVTGSFDATAGLWRWDGDVPFDGPPVAAAAAPVAGGDEMEVDVTAAAVPPGKRAAADGGSDSSSERERGDGAGPGGDGDDDWEFTLVLEGHENEIKAAAFSPSGQYLATCSRDKSVWIWEDVGASEAEDEWETVAVLNEHDGDVKAVAWCPDVPGRNSAGAGRYSADVLASASYDNTVRVWREDGDGEWVCVAVLEGHAETVWGLQWEPAPRADRFPRLLTFSADQTIRIWTLREDKDGEEDGGAGSAGGNHVFHSGLGGIPNTMRRSLQEDWDCTAVLPKIHTRDIYSASWSAASGLVASTGSDGIIAVYGEDQITGVQGGDGTPTGQPSTQPAEQDDANQTNEYHPSSGEWRVLGTVSNGHGPYEINHITWCKRFDPGTERRGEEEMLVTSGDDGVIRPWQVT</sequence>
<dbReference type="EMBL" id="MU838997">
    <property type="protein sequence ID" value="KAK1772706.1"/>
    <property type="molecule type" value="Genomic_DNA"/>
</dbReference>
<dbReference type="GO" id="GO:0016226">
    <property type="term" value="P:iron-sulfur cluster assembly"/>
    <property type="evidence" value="ECO:0007669"/>
    <property type="project" value="UniProtKB-UniRule"/>
</dbReference>
<dbReference type="PROSITE" id="PS50294">
    <property type="entry name" value="WD_REPEATS_REGION"/>
    <property type="match status" value="1"/>
</dbReference>
<dbReference type="InterPro" id="IPR028608">
    <property type="entry name" value="CIAO1/Cia1"/>
</dbReference>
<dbReference type="InterPro" id="IPR015943">
    <property type="entry name" value="WD40/YVTN_repeat-like_dom_sf"/>
</dbReference>
<feature type="region of interest" description="Disordered" evidence="5">
    <location>
        <begin position="407"/>
        <end position="440"/>
    </location>
</feature>
<accession>A0AAJ0FLK1</accession>
<dbReference type="Gene3D" id="2.130.10.10">
    <property type="entry name" value="YVTN repeat-like/Quinoprotein amine dehydrogenase"/>
    <property type="match status" value="1"/>
</dbReference>
<feature type="compositionally biased region" description="Polar residues" evidence="5">
    <location>
        <begin position="416"/>
        <end position="437"/>
    </location>
</feature>
<dbReference type="InterPro" id="IPR001680">
    <property type="entry name" value="WD40_rpt"/>
</dbReference>
<evidence type="ECO:0000256" key="1">
    <source>
        <dbReference type="ARBA" id="ARBA00022574"/>
    </source>
</evidence>
<dbReference type="SMART" id="SM00320">
    <property type="entry name" value="WD40"/>
    <property type="match status" value="6"/>
</dbReference>
<dbReference type="PANTHER" id="PTHR19920">
    <property type="entry name" value="WD40 PROTEIN CIAO1"/>
    <property type="match status" value="1"/>
</dbReference>
<comment type="similarity">
    <text evidence="3">Belongs to the WD repeat CIA1 family.</text>
</comment>
<evidence type="ECO:0000313" key="6">
    <source>
        <dbReference type="EMBL" id="KAK1772706.1"/>
    </source>
</evidence>
<dbReference type="PANTHER" id="PTHR19920:SF0">
    <property type="entry name" value="CYTOSOLIC IRON-SULFUR PROTEIN ASSEMBLY PROTEIN CIAO1-RELATED"/>
    <property type="match status" value="1"/>
</dbReference>
<dbReference type="HAMAP" id="MF_03037">
    <property type="entry name" value="ciao1"/>
    <property type="match status" value="1"/>
</dbReference>
<feature type="repeat" description="WD" evidence="4">
    <location>
        <begin position="285"/>
        <end position="331"/>
    </location>
</feature>
<proteinExistence type="inferred from homology"/>
<evidence type="ECO:0000313" key="7">
    <source>
        <dbReference type="Proteomes" id="UP001244011"/>
    </source>
</evidence>
<gene>
    <name evidence="3" type="primary">CIA1</name>
    <name evidence="6" type="ORF">QBC33DRAFT_27598</name>
</gene>
<dbReference type="SUPFAM" id="SSF50978">
    <property type="entry name" value="WD40 repeat-like"/>
    <property type="match status" value="1"/>
</dbReference>
<dbReference type="PRINTS" id="PR00320">
    <property type="entry name" value="GPROTEINBRPT"/>
</dbReference>
<feature type="region of interest" description="Disordered" evidence="5">
    <location>
        <begin position="137"/>
        <end position="172"/>
    </location>
</feature>
<keyword evidence="7" id="KW-1185">Reference proteome</keyword>
<dbReference type="Proteomes" id="UP001244011">
    <property type="component" value="Unassembled WGS sequence"/>
</dbReference>
<dbReference type="PROSITE" id="PS50082">
    <property type="entry name" value="WD_REPEATS_2"/>
    <property type="match status" value="3"/>
</dbReference>
<keyword evidence="1 4" id="KW-0853">WD repeat</keyword>
<evidence type="ECO:0000256" key="5">
    <source>
        <dbReference type="SAM" id="MobiDB-lite"/>
    </source>
</evidence>
<organism evidence="6 7">
    <name type="scientific">Phialemonium atrogriseum</name>
    <dbReference type="NCBI Taxonomy" id="1093897"/>
    <lineage>
        <taxon>Eukaryota</taxon>
        <taxon>Fungi</taxon>
        <taxon>Dikarya</taxon>
        <taxon>Ascomycota</taxon>
        <taxon>Pezizomycotina</taxon>
        <taxon>Sordariomycetes</taxon>
        <taxon>Sordariomycetidae</taxon>
        <taxon>Cephalothecales</taxon>
        <taxon>Cephalothecaceae</taxon>
        <taxon>Phialemonium</taxon>
    </lineage>
</organism>
<dbReference type="AlphaFoldDB" id="A0AAJ0FLK1"/>
<keyword evidence="2" id="KW-0677">Repeat</keyword>
<dbReference type="InterPro" id="IPR020472">
    <property type="entry name" value="WD40_PAC1"/>
</dbReference>
<evidence type="ECO:0000256" key="3">
    <source>
        <dbReference type="HAMAP-Rule" id="MF_03037"/>
    </source>
</evidence>
<evidence type="ECO:0000256" key="2">
    <source>
        <dbReference type="ARBA" id="ARBA00022737"/>
    </source>
</evidence>
<protein>
    <recommendedName>
        <fullName evidence="3">Probable cytosolic iron-sulfur protein assembly protein 1</fullName>
    </recommendedName>
</protein>
<reference evidence="6" key="1">
    <citation type="submission" date="2023-06" db="EMBL/GenBank/DDBJ databases">
        <title>Genome-scale phylogeny and comparative genomics of the fungal order Sordariales.</title>
        <authorList>
            <consortium name="Lawrence Berkeley National Laboratory"/>
            <person name="Hensen N."/>
            <person name="Bonometti L."/>
            <person name="Westerberg I."/>
            <person name="Brannstrom I.O."/>
            <person name="Guillou S."/>
            <person name="Cros-Aarteil S."/>
            <person name="Calhoun S."/>
            <person name="Haridas S."/>
            <person name="Kuo A."/>
            <person name="Mondo S."/>
            <person name="Pangilinan J."/>
            <person name="Riley R."/>
            <person name="Labutti K."/>
            <person name="Andreopoulos B."/>
            <person name="Lipzen A."/>
            <person name="Chen C."/>
            <person name="Yanf M."/>
            <person name="Daum C."/>
            <person name="Ng V."/>
            <person name="Clum A."/>
            <person name="Steindorff A."/>
            <person name="Ohm R."/>
            <person name="Martin F."/>
            <person name="Silar P."/>
            <person name="Natvig D."/>
            <person name="Lalanne C."/>
            <person name="Gautier V."/>
            <person name="Ament-Velasquez S.L."/>
            <person name="Kruys A."/>
            <person name="Hutchinson M.I."/>
            <person name="Powell A.J."/>
            <person name="Barry K."/>
            <person name="Miller A.N."/>
            <person name="Grigoriev I.V."/>
            <person name="Debuchy R."/>
            <person name="Gladieux P."/>
            <person name="Thoren M.H."/>
            <person name="Johannesson H."/>
        </authorList>
    </citation>
    <scope>NUCLEOTIDE SEQUENCE</scope>
    <source>
        <strain evidence="6">8032-3</strain>
    </source>
</reference>
<evidence type="ECO:0000256" key="4">
    <source>
        <dbReference type="PROSITE-ProRule" id="PRU00221"/>
    </source>
</evidence>
<feature type="compositionally biased region" description="Low complexity" evidence="5">
    <location>
        <begin position="137"/>
        <end position="152"/>
    </location>
</feature>
<feature type="repeat" description="WD" evidence="4">
    <location>
        <begin position="227"/>
        <end position="271"/>
    </location>
</feature>
<comment type="function">
    <text evidence="3">Essential component of the cytosolic iron-sulfur (Fe/S) protein assembly machinery. Required for the maturation of extramitochondrial Fe/S proteins.</text>
</comment>
<dbReference type="InterPro" id="IPR036322">
    <property type="entry name" value="WD40_repeat_dom_sf"/>
</dbReference>
<comment type="caution">
    <text evidence="6">The sequence shown here is derived from an EMBL/GenBank/DDBJ whole genome shotgun (WGS) entry which is preliminary data.</text>
</comment>